<sequence>MKQPLTITKLKKMKQSGEPISMLTAYDYPSAKLAEEAGIDVILVGDSLGNVVLGYDTTIPVTLDDMVYHSRAVARGATNTFIVADLPFMTYRLGKETTLRNAGRLLQEGYAHAVKLEGGADIADEVAACVRAGIPVMGHIGLTPQSVHQLGGYRVQGKLEREAQQLIEDAKALEAAGAFCIVLELVTEPLAEAISSALSIPTIGIGAGRGCDGQVLVYHDILQYASPYREKRFVKTYADLGTTIRNAIGAYVSEVKSREFPQEAHAFPMEQEMLRQLYGSGSGSNAASASDKGETAPAASSKQADKPVADVVKGGGTA</sequence>
<dbReference type="NCBIfam" id="TIGR00222">
    <property type="entry name" value="panB"/>
    <property type="match status" value="1"/>
</dbReference>
<dbReference type="InterPro" id="IPR003700">
    <property type="entry name" value="Pantoate_hydroxy_MeTrfase"/>
</dbReference>
<dbReference type="Proteomes" id="UP000673394">
    <property type="component" value="Unassembled WGS sequence"/>
</dbReference>
<comment type="catalytic activity">
    <reaction evidence="5">
        <text>(6R)-5,10-methylene-5,6,7,8-tetrahydrofolate + 3-methyl-2-oxobutanoate + H2O = 2-dehydropantoate + (6S)-5,6,7,8-tetrahydrofolate</text>
        <dbReference type="Rhea" id="RHEA:11824"/>
        <dbReference type="ChEBI" id="CHEBI:11561"/>
        <dbReference type="ChEBI" id="CHEBI:11851"/>
        <dbReference type="ChEBI" id="CHEBI:15377"/>
        <dbReference type="ChEBI" id="CHEBI:15636"/>
        <dbReference type="ChEBI" id="CHEBI:57453"/>
        <dbReference type="EC" id="2.1.2.11"/>
    </reaction>
</comment>
<feature type="region of interest" description="Disordered" evidence="6">
    <location>
        <begin position="279"/>
        <end position="318"/>
    </location>
</feature>
<feature type="binding site" evidence="5">
    <location>
        <position position="115"/>
    </location>
    <ligand>
        <name>3-methyl-2-oxobutanoate</name>
        <dbReference type="ChEBI" id="CHEBI:11851"/>
    </ligand>
</feature>
<evidence type="ECO:0000256" key="4">
    <source>
        <dbReference type="ARBA" id="ARBA00022679"/>
    </source>
</evidence>
<dbReference type="EMBL" id="JAGKSP010000006">
    <property type="protein sequence ID" value="MBP3964506.1"/>
    <property type="molecule type" value="Genomic_DNA"/>
</dbReference>
<gene>
    <name evidence="5 7" type="primary">panB</name>
    <name evidence="7" type="ORF">I8J30_17450</name>
</gene>
<evidence type="ECO:0000313" key="7">
    <source>
        <dbReference type="EMBL" id="MBP3964506.1"/>
    </source>
</evidence>
<feature type="binding site" evidence="5">
    <location>
        <begin position="46"/>
        <end position="47"/>
    </location>
    <ligand>
        <name>3-methyl-2-oxobutanoate</name>
        <dbReference type="ChEBI" id="CHEBI:11851"/>
    </ligand>
</feature>
<dbReference type="PANTHER" id="PTHR20881:SF0">
    <property type="entry name" value="3-METHYL-2-OXOBUTANOATE HYDROXYMETHYLTRANSFERASE"/>
    <property type="match status" value="1"/>
</dbReference>
<protein>
    <recommendedName>
        <fullName evidence="5">3-methyl-2-oxobutanoate hydroxymethyltransferase</fullName>
        <ecNumber evidence="5">2.1.2.11</ecNumber>
    </recommendedName>
    <alternativeName>
        <fullName evidence="5">Ketopantoate hydroxymethyltransferase</fullName>
        <shortName evidence="5">KPHMT</shortName>
    </alternativeName>
</protein>
<keyword evidence="5" id="KW-0479">Metal-binding</keyword>
<feature type="binding site" evidence="5">
    <location>
        <position position="85"/>
    </location>
    <ligand>
        <name>Mg(2+)</name>
        <dbReference type="ChEBI" id="CHEBI:18420"/>
    </ligand>
</feature>
<comment type="cofactor">
    <cofactor evidence="5">
        <name>Mg(2+)</name>
        <dbReference type="ChEBI" id="CHEBI:18420"/>
    </cofactor>
    <text evidence="5">Binds 1 Mg(2+) ion per subunit.</text>
</comment>
<dbReference type="NCBIfam" id="NF001452">
    <property type="entry name" value="PRK00311.1"/>
    <property type="match status" value="1"/>
</dbReference>
<dbReference type="PIRSF" id="PIRSF000388">
    <property type="entry name" value="Pantoate_hydroxy_MeTrfase"/>
    <property type="match status" value="1"/>
</dbReference>
<dbReference type="PANTHER" id="PTHR20881">
    <property type="entry name" value="3-METHYL-2-OXOBUTANOATE HYDROXYMETHYLTRANSFERASE"/>
    <property type="match status" value="1"/>
</dbReference>
<evidence type="ECO:0000256" key="6">
    <source>
        <dbReference type="SAM" id="MobiDB-lite"/>
    </source>
</evidence>
<keyword evidence="5" id="KW-0963">Cytoplasm</keyword>
<dbReference type="SUPFAM" id="SSF51621">
    <property type="entry name" value="Phosphoenolpyruvate/pyruvate domain"/>
    <property type="match status" value="1"/>
</dbReference>
<dbReference type="GO" id="GO:0003864">
    <property type="term" value="F:3-methyl-2-oxobutanoate hydroxymethyltransferase activity"/>
    <property type="evidence" value="ECO:0007669"/>
    <property type="project" value="UniProtKB-EC"/>
</dbReference>
<comment type="function">
    <text evidence="5">Catalyzes the reversible reaction in which hydroxymethyl group from 5,10-methylenetetrahydrofolate is transferred onto alpha-ketoisovalerate to form ketopantoate.</text>
</comment>
<dbReference type="InterPro" id="IPR015813">
    <property type="entry name" value="Pyrv/PenolPyrv_kinase-like_dom"/>
</dbReference>
<reference evidence="7 8" key="1">
    <citation type="submission" date="2021-04" db="EMBL/GenBank/DDBJ databases">
        <title>Paenibacillus sp. DLE-14 whole genome sequence.</title>
        <authorList>
            <person name="Ham Y.J."/>
        </authorList>
    </citation>
    <scope>NUCLEOTIDE SEQUENCE [LARGE SCALE GENOMIC DNA]</scope>
    <source>
        <strain evidence="7 8">DLE-14</strain>
    </source>
</reference>
<evidence type="ECO:0000256" key="5">
    <source>
        <dbReference type="HAMAP-Rule" id="MF_00156"/>
    </source>
</evidence>
<keyword evidence="5" id="KW-0460">Magnesium</keyword>
<comment type="pathway">
    <text evidence="5">Cofactor biosynthesis; (R)-pantothenate biosynthesis; (R)-pantoate from 3-methyl-2-oxobutanoate: step 1/2.</text>
</comment>
<proteinExistence type="inferred from homology"/>
<dbReference type="EC" id="2.1.2.11" evidence="5"/>
<feature type="binding site" evidence="5">
    <location>
        <position position="46"/>
    </location>
    <ligand>
        <name>Mg(2+)</name>
        <dbReference type="ChEBI" id="CHEBI:18420"/>
    </ligand>
</feature>
<evidence type="ECO:0000256" key="1">
    <source>
        <dbReference type="ARBA" id="ARBA00008676"/>
    </source>
</evidence>
<evidence type="ECO:0000256" key="2">
    <source>
        <dbReference type="ARBA" id="ARBA00011424"/>
    </source>
</evidence>
<feature type="binding site" evidence="5">
    <location>
        <position position="117"/>
    </location>
    <ligand>
        <name>Mg(2+)</name>
        <dbReference type="ChEBI" id="CHEBI:18420"/>
    </ligand>
</feature>
<dbReference type="HAMAP" id="MF_00156">
    <property type="entry name" value="PanB"/>
    <property type="match status" value="1"/>
</dbReference>
<comment type="caution">
    <text evidence="7">The sequence shown here is derived from an EMBL/GenBank/DDBJ whole genome shotgun (WGS) entry which is preliminary data.</text>
</comment>
<evidence type="ECO:0000313" key="8">
    <source>
        <dbReference type="Proteomes" id="UP000673394"/>
    </source>
</evidence>
<name>A0ABS5CF66_9BACL</name>
<dbReference type="RefSeq" id="WP_210659864.1">
    <property type="nucleotide sequence ID" value="NZ_JAGKSP010000006.1"/>
</dbReference>
<dbReference type="Pfam" id="PF02548">
    <property type="entry name" value="Pantoate_transf"/>
    <property type="match status" value="1"/>
</dbReference>
<comment type="subunit">
    <text evidence="2 5">Homodecamer; pentamer of dimers.</text>
</comment>
<feature type="binding site" evidence="5">
    <location>
        <position position="85"/>
    </location>
    <ligand>
        <name>3-methyl-2-oxobutanoate</name>
        <dbReference type="ChEBI" id="CHEBI:11851"/>
    </ligand>
</feature>
<dbReference type="InterPro" id="IPR040442">
    <property type="entry name" value="Pyrv_kinase-like_dom_sf"/>
</dbReference>
<accession>A0ABS5CF66</accession>
<comment type="subcellular location">
    <subcellularLocation>
        <location evidence="5">Cytoplasm</location>
    </subcellularLocation>
</comment>
<dbReference type="Gene3D" id="3.20.20.60">
    <property type="entry name" value="Phosphoenolpyruvate-binding domains"/>
    <property type="match status" value="1"/>
</dbReference>
<evidence type="ECO:0000256" key="3">
    <source>
        <dbReference type="ARBA" id="ARBA00022655"/>
    </source>
</evidence>
<keyword evidence="4 5" id="KW-0808">Transferase</keyword>
<keyword evidence="3 5" id="KW-0566">Pantothenate biosynthesis</keyword>
<keyword evidence="8" id="KW-1185">Reference proteome</keyword>
<dbReference type="CDD" id="cd06557">
    <property type="entry name" value="KPHMT-like"/>
    <property type="match status" value="1"/>
</dbReference>
<organism evidence="7 8">
    <name type="scientific">Paenibacillus lignilyticus</name>
    <dbReference type="NCBI Taxonomy" id="1172615"/>
    <lineage>
        <taxon>Bacteria</taxon>
        <taxon>Bacillati</taxon>
        <taxon>Bacillota</taxon>
        <taxon>Bacilli</taxon>
        <taxon>Bacillales</taxon>
        <taxon>Paenibacillaceae</taxon>
        <taxon>Paenibacillus</taxon>
    </lineage>
</organism>
<feature type="active site" description="Proton acceptor" evidence="5">
    <location>
        <position position="184"/>
    </location>
</feature>
<comment type="similarity">
    <text evidence="1 5">Belongs to the PanB family.</text>
</comment>